<proteinExistence type="predicted"/>
<reference evidence="2 3" key="1">
    <citation type="submission" date="2015-11" db="EMBL/GenBank/DDBJ databases">
        <title>Genomic analysis of 38 Legionella species identifies large and diverse effector repertoires.</title>
        <authorList>
            <person name="Burstein D."/>
            <person name="Amaro F."/>
            <person name="Zusman T."/>
            <person name="Lifshitz Z."/>
            <person name="Cohen O."/>
            <person name="Gilbert J.A."/>
            <person name="Pupko T."/>
            <person name="Shuman H.A."/>
            <person name="Segal G."/>
        </authorList>
    </citation>
    <scope>NUCLEOTIDE SEQUENCE [LARGE SCALE GENOMIC DNA]</scope>
    <source>
        <strain evidence="2 3">ATCC 49508</strain>
    </source>
</reference>
<keyword evidence="1" id="KW-1133">Transmembrane helix</keyword>
<feature type="transmembrane region" description="Helical" evidence="1">
    <location>
        <begin position="473"/>
        <end position="492"/>
    </location>
</feature>
<organism evidence="2 3">
    <name type="scientific">Legionella worsleiensis</name>
    <dbReference type="NCBI Taxonomy" id="45076"/>
    <lineage>
        <taxon>Bacteria</taxon>
        <taxon>Pseudomonadati</taxon>
        <taxon>Pseudomonadota</taxon>
        <taxon>Gammaproteobacteria</taxon>
        <taxon>Legionellales</taxon>
        <taxon>Legionellaceae</taxon>
        <taxon>Legionella</taxon>
    </lineage>
</organism>
<protein>
    <submittedName>
        <fullName evidence="2">Uncharacterized protein</fullName>
    </submittedName>
</protein>
<name>A0A0W1AJ90_9GAMM</name>
<evidence type="ECO:0000313" key="3">
    <source>
        <dbReference type="Proteomes" id="UP000054662"/>
    </source>
</evidence>
<dbReference type="EMBL" id="LNZC01000006">
    <property type="protein sequence ID" value="KTD81332.1"/>
    <property type="molecule type" value="Genomic_DNA"/>
</dbReference>
<keyword evidence="3" id="KW-1185">Reference proteome</keyword>
<evidence type="ECO:0000313" key="2">
    <source>
        <dbReference type="EMBL" id="KTD81332.1"/>
    </source>
</evidence>
<evidence type="ECO:0000256" key="1">
    <source>
        <dbReference type="SAM" id="Phobius"/>
    </source>
</evidence>
<dbReference type="STRING" id="45076.Lwor_0833"/>
<dbReference type="Proteomes" id="UP000054662">
    <property type="component" value="Unassembled WGS sequence"/>
</dbReference>
<accession>A0A0W1AJ90</accession>
<dbReference type="OrthoDB" id="5635382at2"/>
<comment type="caution">
    <text evidence="2">The sequence shown here is derived from an EMBL/GenBank/DDBJ whole genome shotgun (WGS) entry which is preliminary data.</text>
</comment>
<keyword evidence="1" id="KW-0472">Membrane</keyword>
<dbReference type="RefSeq" id="WP_058492660.1">
    <property type="nucleotide sequence ID" value="NZ_CBCRUR010000016.1"/>
</dbReference>
<dbReference type="AlphaFoldDB" id="A0A0W1AJ90"/>
<gene>
    <name evidence="2" type="ORF">Lwor_0833</name>
</gene>
<sequence>MPKVILMNEIMTDGIGDFSHFLDIYLFLREHHATCQFELIPVICFDRDPVKPNAERQFNKILSIIKSNNIPLYFYGDKEAYDKDISKNTALIQCFTEAVQIINISYPAVGFFTKLLSYVHPKARLKSIGEHEFDFSPQGWMSRSLGLGSNSYGIKCKQIERLEPADAFSVIAHYNPLFTNMLLKVTGSDSFFSFQENNILTSAYFQPERTTDLKLFLLLFSVNQSLPKNKDIAVYLSSNGANNFVDEINNATEFKEILSNSDLKRIEWIFSDDSQSSIEINLTGNRVIRVFLGFHLCDTSYSALYQCLEIALVTGDNTLEQAISSCVLPVYRSFNYSYKSRTLWALVNIIKETLGSAPAKLLQDMQLFFEYAPVSEMGGYQRCSKTYAQFAEEYKDMDLISMIKVWPVVAKHIQDKYNFFDKLEEIFFEDLDPELLAIAYDQESKGIKQDLRPQVVFSQQERCSFFSRDKNKFFIGGAVAATAAAASCIYWASCAL</sequence>
<dbReference type="PATRIC" id="fig|45076.6.peg.905"/>
<keyword evidence="1" id="KW-0812">Transmembrane</keyword>